<accession>A0A6A4SF44</accession>
<dbReference type="Proteomes" id="UP000438429">
    <property type="component" value="Unassembled WGS sequence"/>
</dbReference>
<reference evidence="1 2" key="1">
    <citation type="submission" date="2019-06" db="EMBL/GenBank/DDBJ databases">
        <title>Draft genomes of female and male turbot (Scophthalmus maximus).</title>
        <authorList>
            <person name="Xu H."/>
            <person name="Xu X.-W."/>
            <person name="Shao C."/>
            <person name="Chen S."/>
        </authorList>
    </citation>
    <scope>NUCLEOTIDE SEQUENCE [LARGE SCALE GENOMIC DNA]</scope>
    <source>
        <strain evidence="1">Ysfricsl-2016a</strain>
        <tissue evidence="1">Blood</tissue>
    </source>
</reference>
<protein>
    <submittedName>
        <fullName evidence="1">Uncharacterized protein</fullName>
    </submittedName>
</protein>
<name>A0A6A4SF44_SCOMX</name>
<comment type="caution">
    <text evidence="1">The sequence shown here is derived from an EMBL/GenBank/DDBJ whole genome shotgun (WGS) entry which is preliminary data.</text>
</comment>
<dbReference type="EMBL" id="VEVO01000016">
    <property type="protein sequence ID" value="KAF0029771.1"/>
    <property type="molecule type" value="Genomic_DNA"/>
</dbReference>
<organism evidence="1 2">
    <name type="scientific">Scophthalmus maximus</name>
    <name type="common">Turbot</name>
    <name type="synonym">Psetta maxima</name>
    <dbReference type="NCBI Taxonomy" id="52904"/>
    <lineage>
        <taxon>Eukaryota</taxon>
        <taxon>Metazoa</taxon>
        <taxon>Chordata</taxon>
        <taxon>Craniata</taxon>
        <taxon>Vertebrata</taxon>
        <taxon>Euteleostomi</taxon>
        <taxon>Actinopterygii</taxon>
        <taxon>Neopterygii</taxon>
        <taxon>Teleostei</taxon>
        <taxon>Neoteleostei</taxon>
        <taxon>Acanthomorphata</taxon>
        <taxon>Carangaria</taxon>
        <taxon>Pleuronectiformes</taxon>
        <taxon>Pleuronectoidei</taxon>
        <taxon>Scophthalmidae</taxon>
        <taxon>Scophthalmus</taxon>
    </lineage>
</organism>
<dbReference type="AlphaFoldDB" id="A0A6A4SF44"/>
<sequence>MVRFRRRVCANSRISCTSNMLLSENKGTNQGNTLCTRGRILDCVLYIKKYTNRNADVVDQIVCANSRISCTSNMLLSENKGTLSTPRRPSTTACFGAVEGTEQRKNNRAAFL</sequence>
<proteinExistence type="predicted"/>
<evidence type="ECO:0000313" key="1">
    <source>
        <dbReference type="EMBL" id="KAF0029771.1"/>
    </source>
</evidence>
<gene>
    <name evidence="1" type="ORF">F2P81_018876</name>
</gene>
<evidence type="ECO:0000313" key="2">
    <source>
        <dbReference type="Proteomes" id="UP000438429"/>
    </source>
</evidence>